<proteinExistence type="predicted"/>
<accession>A0A0E9TA08</accession>
<name>A0A0E9TA08_ANGAN</name>
<protein>
    <submittedName>
        <fullName evidence="1">Uncharacterized protein</fullName>
    </submittedName>
</protein>
<dbReference type="AlphaFoldDB" id="A0A0E9TA08"/>
<organism evidence="1">
    <name type="scientific">Anguilla anguilla</name>
    <name type="common">European freshwater eel</name>
    <name type="synonym">Muraena anguilla</name>
    <dbReference type="NCBI Taxonomy" id="7936"/>
    <lineage>
        <taxon>Eukaryota</taxon>
        <taxon>Metazoa</taxon>
        <taxon>Chordata</taxon>
        <taxon>Craniata</taxon>
        <taxon>Vertebrata</taxon>
        <taxon>Euteleostomi</taxon>
        <taxon>Actinopterygii</taxon>
        <taxon>Neopterygii</taxon>
        <taxon>Teleostei</taxon>
        <taxon>Anguilliformes</taxon>
        <taxon>Anguillidae</taxon>
        <taxon>Anguilla</taxon>
    </lineage>
</organism>
<sequence>MAAAQFLLGLRVGQLHLVHQLRALCWFLAALKPLLDVELFQLLVFLLLYQP</sequence>
<reference evidence="1" key="2">
    <citation type="journal article" date="2015" name="Fish Shellfish Immunol.">
        <title>Early steps in the European eel (Anguilla anguilla)-Vibrio vulnificus interaction in the gills: Role of the RtxA13 toxin.</title>
        <authorList>
            <person name="Callol A."/>
            <person name="Pajuelo D."/>
            <person name="Ebbesson L."/>
            <person name="Teles M."/>
            <person name="MacKenzie S."/>
            <person name="Amaro C."/>
        </authorList>
    </citation>
    <scope>NUCLEOTIDE SEQUENCE</scope>
</reference>
<evidence type="ECO:0000313" key="1">
    <source>
        <dbReference type="EMBL" id="JAH49720.1"/>
    </source>
</evidence>
<reference evidence="1" key="1">
    <citation type="submission" date="2014-11" db="EMBL/GenBank/DDBJ databases">
        <authorList>
            <person name="Amaro Gonzalez C."/>
        </authorList>
    </citation>
    <scope>NUCLEOTIDE SEQUENCE</scope>
</reference>
<dbReference type="EMBL" id="GBXM01058857">
    <property type="protein sequence ID" value="JAH49720.1"/>
    <property type="molecule type" value="Transcribed_RNA"/>
</dbReference>